<dbReference type="STRING" id="640132.Srot_0689"/>
<evidence type="ECO:0000313" key="14">
    <source>
        <dbReference type="Proteomes" id="UP000002247"/>
    </source>
</evidence>
<reference evidence="13 14" key="1">
    <citation type="journal article" date="2010" name="Stand. Genomic Sci.">
        <title>Complete genome sequence of Segniliparus rotundus type strain (CDC 1076).</title>
        <authorList>
            <person name="Sikorski J."/>
            <person name="Lapidus A."/>
            <person name="Copeland A."/>
            <person name="Misra M."/>
            <person name="Glavina Del Rio T."/>
            <person name="Nolan M."/>
            <person name="Lucas S."/>
            <person name="Chen F."/>
            <person name="Tice H."/>
            <person name="Cheng J.F."/>
            <person name="Jando M."/>
            <person name="Schneider S."/>
            <person name="Bruce D."/>
            <person name="Goodwin L."/>
            <person name="Pitluck S."/>
            <person name="Liolios K."/>
            <person name="Mikhailova N."/>
            <person name="Pati A."/>
            <person name="Ivanova N."/>
            <person name="Mavromatis K."/>
            <person name="Chen A."/>
            <person name="Palaniappan K."/>
            <person name="Chertkov O."/>
            <person name="Land M."/>
            <person name="Hauser L."/>
            <person name="Chang Y.J."/>
            <person name="Jeffries C.D."/>
            <person name="Brettin T."/>
            <person name="Detter J.C."/>
            <person name="Han C."/>
            <person name="Rohde M."/>
            <person name="Goker M."/>
            <person name="Bristow J."/>
            <person name="Eisen J.A."/>
            <person name="Markowitz V."/>
            <person name="Hugenholtz P."/>
            <person name="Kyrpides N.C."/>
            <person name="Klenk H.P."/>
        </authorList>
    </citation>
    <scope>NUCLEOTIDE SEQUENCE [LARGE SCALE GENOMIC DNA]</scope>
    <source>
        <strain evidence="14">ATCC BAA-972 / CDC 1076 / CIP 108378 / DSM 44985 / JCM 13578</strain>
    </source>
</reference>
<gene>
    <name evidence="13" type="ordered locus">Srot_0689</name>
</gene>
<feature type="domain" description="YrdC-like" evidence="12">
    <location>
        <begin position="14"/>
        <end position="200"/>
    </location>
</feature>
<name>D6ZDA7_SEGRD</name>
<proteinExistence type="inferred from homology"/>
<dbReference type="SUPFAM" id="SSF55821">
    <property type="entry name" value="YrdC/RibB"/>
    <property type="match status" value="1"/>
</dbReference>
<dbReference type="EC" id="2.7.7.87" evidence="3"/>
<evidence type="ECO:0000256" key="5">
    <source>
        <dbReference type="ARBA" id="ARBA00022679"/>
    </source>
</evidence>
<keyword evidence="6" id="KW-0819">tRNA processing</keyword>
<dbReference type="Pfam" id="PF01300">
    <property type="entry name" value="Sua5_yciO_yrdC"/>
    <property type="match status" value="1"/>
</dbReference>
<keyword evidence="4" id="KW-0963">Cytoplasm</keyword>
<evidence type="ECO:0000256" key="10">
    <source>
        <dbReference type="ARBA" id="ARBA00029774"/>
    </source>
</evidence>
<evidence type="ECO:0000256" key="8">
    <source>
        <dbReference type="ARBA" id="ARBA00022741"/>
    </source>
</evidence>
<dbReference type="HOGENOM" id="CLU_031397_3_1_11"/>
<comment type="similarity">
    <text evidence="2">Belongs to the SUA5 family.</text>
</comment>
<keyword evidence="7" id="KW-0548">Nucleotidyltransferase</keyword>
<organism evidence="13 14">
    <name type="scientific">Segniliparus rotundus (strain ATCC BAA-972 / CDC 1076 / CIP 108378 / DSM 44985 / JCM 13578)</name>
    <dbReference type="NCBI Taxonomy" id="640132"/>
    <lineage>
        <taxon>Bacteria</taxon>
        <taxon>Bacillati</taxon>
        <taxon>Actinomycetota</taxon>
        <taxon>Actinomycetes</taxon>
        <taxon>Mycobacteriales</taxon>
        <taxon>Segniliparaceae</taxon>
        <taxon>Segniliparus</taxon>
    </lineage>
</organism>
<dbReference type="GO" id="GO:0061710">
    <property type="term" value="F:L-threonylcarbamoyladenylate synthase"/>
    <property type="evidence" value="ECO:0007669"/>
    <property type="project" value="UniProtKB-EC"/>
</dbReference>
<evidence type="ECO:0000256" key="7">
    <source>
        <dbReference type="ARBA" id="ARBA00022695"/>
    </source>
</evidence>
<dbReference type="InterPro" id="IPR017945">
    <property type="entry name" value="DHBP_synth_RibB-like_a/b_dom"/>
</dbReference>
<dbReference type="GO" id="GO:0006450">
    <property type="term" value="P:regulation of translational fidelity"/>
    <property type="evidence" value="ECO:0007669"/>
    <property type="project" value="TreeGrafter"/>
</dbReference>
<dbReference type="GO" id="GO:0008033">
    <property type="term" value="P:tRNA processing"/>
    <property type="evidence" value="ECO:0007669"/>
    <property type="project" value="UniProtKB-KW"/>
</dbReference>
<evidence type="ECO:0000256" key="9">
    <source>
        <dbReference type="ARBA" id="ARBA00022840"/>
    </source>
</evidence>
<keyword evidence="5" id="KW-0808">Transferase</keyword>
<evidence type="ECO:0000313" key="13">
    <source>
        <dbReference type="EMBL" id="ADG97171.1"/>
    </source>
</evidence>
<dbReference type="EMBL" id="CP001958">
    <property type="protein sequence ID" value="ADG97171.1"/>
    <property type="molecule type" value="Genomic_DNA"/>
</dbReference>
<sequence length="214" mass="21967">MSVLYDCSADHGRETGVGAATAAAQGGHLVVMPTDTVYGLGCDAFDQGAVAALLSAKGRGRDMPTPVLIGSWATVEGLAATVSDQAWQLIHAFWPGPLSLVLPVAPSLAWDLGETRGTVMVRMPLHPVALQVLAKVGPMAVSSANRSGQPPARTAAEAREQLGDSVSVYLESGPAPLGEPSTILDLSSGGEPTVLRQGALSVRQITETTGVPVH</sequence>
<evidence type="ECO:0000256" key="1">
    <source>
        <dbReference type="ARBA" id="ARBA00004496"/>
    </source>
</evidence>
<dbReference type="AlphaFoldDB" id="D6ZDA7"/>
<evidence type="ECO:0000256" key="4">
    <source>
        <dbReference type="ARBA" id="ARBA00022490"/>
    </source>
</evidence>
<dbReference type="InterPro" id="IPR006070">
    <property type="entry name" value="Sua5-like_dom"/>
</dbReference>
<dbReference type="PANTHER" id="PTHR17490:SF16">
    <property type="entry name" value="THREONYLCARBAMOYL-AMP SYNTHASE"/>
    <property type="match status" value="1"/>
</dbReference>
<dbReference type="PROSITE" id="PS51163">
    <property type="entry name" value="YRDC"/>
    <property type="match status" value="1"/>
</dbReference>
<dbReference type="Gene3D" id="3.90.870.10">
    <property type="entry name" value="DHBP synthase"/>
    <property type="match status" value="1"/>
</dbReference>
<evidence type="ECO:0000256" key="6">
    <source>
        <dbReference type="ARBA" id="ARBA00022694"/>
    </source>
</evidence>
<evidence type="ECO:0000256" key="2">
    <source>
        <dbReference type="ARBA" id="ARBA00007663"/>
    </source>
</evidence>
<dbReference type="NCBIfam" id="TIGR00057">
    <property type="entry name" value="L-threonylcarbamoyladenylate synthase"/>
    <property type="match status" value="1"/>
</dbReference>
<dbReference type="GO" id="GO:0003725">
    <property type="term" value="F:double-stranded RNA binding"/>
    <property type="evidence" value="ECO:0007669"/>
    <property type="project" value="InterPro"/>
</dbReference>
<dbReference type="GO" id="GO:0005524">
    <property type="term" value="F:ATP binding"/>
    <property type="evidence" value="ECO:0007669"/>
    <property type="project" value="UniProtKB-KW"/>
</dbReference>
<dbReference type="GO" id="GO:0000049">
    <property type="term" value="F:tRNA binding"/>
    <property type="evidence" value="ECO:0007669"/>
    <property type="project" value="TreeGrafter"/>
</dbReference>
<accession>D6ZDA7</accession>
<dbReference type="OrthoDB" id="9814580at2"/>
<dbReference type="InterPro" id="IPR050156">
    <property type="entry name" value="TC-AMP_synthase_SUA5"/>
</dbReference>
<evidence type="ECO:0000256" key="3">
    <source>
        <dbReference type="ARBA" id="ARBA00012584"/>
    </source>
</evidence>
<dbReference type="Proteomes" id="UP000002247">
    <property type="component" value="Chromosome"/>
</dbReference>
<evidence type="ECO:0000259" key="12">
    <source>
        <dbReference type="PROSITE" id="PS51163"/>
    </source>
</evidence>
<dbReference type="PANTHER" id="PTHR17490">
    <property type="entry name" value="SUA5"/>
    <property type="match status" value="1"/>
</dbReference>
<evidence type="ECO:0000256" key="11">
    <source>
        <dbReference type="ARBA" id="ARBA00048366"/>
    </source>
</evidence>
<comment type="subcellular location">
    <subcellularLocation>
        <location evidence="1">Cytoplasm</location>
    </subcellularLocation>
</comment>
<keyword evidence="14" id="KW-1185">Reference proteome</keyword>
<protein>
    <recommendedName>
        <fullName evidence="10">L-threonylcarbamoyladenylate synthase</fullName>
        <ecNumber evidence="3">2.7.7.87</ecNumber>
    </recommendedName>
    <alternativeName>
        <fullName evidence="10">L-threonylcarbamoyladenylate synthase</fullName>
    </alternativeName>
</protein>
<dbReference type="RefSeq" id="WP_013137627.1">
    <property type="nucleotide sequence ID" value="NC_014168.1"/>
</dbReference>
<keyword evidence="9" id="KW-0067">ATP-binding</keyword>
<keyword evidence="8" id="KW-0547">Nucleotide-binding</keyword>
<dbReference type="eggNOG" id="COG0009">
    <property type="taxonomic scope" value="Bacteria"/>
</dbReference>
<comment type="catalytic activity">
    <reaction evidence="11">
        <text>L-threonine + hydrogencarbonate + ATP = L-threonylcarbamoyladenylate + diphosphate + H2O</text>
        <dbReference type="Rhea" id="RHEA:36407"/>
        <dbReference type="ChEBI" id="CHEBI:15377"/>
        <dbReference type="ChEBI" id="CHEBI:17544"/>
        <dbReference type="ChEBI" id="CHEBI:30616"/>
        <dbReference type="ChEBI" id="CHEBI:33019"/>
        <dbReference type="ChEBI" id="CHEBI:57926"/>
        <dbReference type="ChEBI" id="CHEBI:73682"/>
        <dbReference type="EC" id="2.7.7.87"/>
    </reaction>
</comment>
<dbReference type="KEGG" id="srt:Srot_0689"/>
<dbReference type="GO" id="GO:0005737">
    <property type="term" value="C:cytoplasm"/>
    <property type="evidence" value="ECO:0007669"/>
    <property type="project" value="UniProtKB-SubCell"/>
</dbReference>